<evidence type="ECO:0000313" key="1">
    <source>
        <dbReference type="EMBL" id="KZV51126.1"/>
    </source>
</evidence>
<reference evidence="1 2" key="1">
    <citation type="journal article" date="2015" name="Proc. Natl. Acad. Sci. U.S.A.">
        <title>The resurrection genome of Boea hygrometrica: A blueprint for survival of dehydration.</title>
        <authorList>
            <person name="Xiao L."/>
            <person name="Yang G."/>
            <person name="Zhang L."/>
            <person name="Yang X."/>
            <person name="Zhao S."/>
            <person name="Ji Z."/>
            <person name="Zhou Q."/>
            <person name="Hu M."/>
            <person name="Wang Y."/>
            <person name="Chen M."/>
            <person name="Xu Y."/>
            <person name="Jin H."/>
            <person name="Xiao X."/>
            <person name="Hu G."/>
            <person name="Bao F."/>
            <person name="Hu Y."/>
            <person name="Wan P."/>
            <person name="Li L."/>
            <person name="Deng X."/>
            <person name="Kuang T."/>
            <person name="Xiang C."/>
            <person name="Zhu J.K."/>
            <person name="Oliver M.J."/>
            <person name="He Y."/>
        </authorList>
    </citation>
    <scope>NUCLEOTIDE SEQUENCE [LARGE SCALE GENOMIC DNA]</scope>
    <source>
        <strain evidence="2">cv. XS01</strain>
    </source>
</reference>
<protein>
    <submittedName>
        <fullName evidence="1">Uncharacterized protein</fullName>
    </submittedName>
</protein>
<sequence length="112" mass="12576">MRSRFSATDVPFRAPSKKREMKVEYRLLHDIVAKSLCAKAGSFDTVKNEKFQLMVAISSGMTVNWAKILFRVLLGMVNNPKKKSQVFAVQVTILLANLVKADLGESIKLHPQ</sequence>
<evidence type="ECO:0000313" key="2">
    <source>
        <dbReference type="Proteomes" id="UP000250235"/>
    </source>
</evidence>
<dbReference type="EMBL" id="KQ992015">
    <property type="protein sequence ID" value="KZV51126.1"/>
    <property type="molecule type" value="Genomic_DNA"/>
</dbReference>
<dbReference type="Proteomes" id="UP000250235">
    <property type="component" value="Unassembled WGS sequence"/>
</dbReference>
<proteinExistence type="predicted"/>
<accession>A0A2Z7D1U3</accession>
<keyword evidence="2" id="KW-1185">Reference proteome</keyword>
<gene>
    <name evidence="1" type="ORF">F511_43832</name>
</gene>
<name>A0A2Z7D1U3_9LAMI</name>
<organism evidence="1 2">
    <name type="scientific">Dorcoceras hygrometricum</name>
    <dbReference type="NCBI Taxonomy" id="472368"/>
    <lineage>
        <taxon>Eukaryota</taxon>
        <taxon>Viridiplantae</taxon>
        <taxon>Streptophyta</taxon>
        <taxon>Embryophyta</taxon>
        <taxon>Tracheophyta</taxon>
        <taxon>Spermatophyta</taxon>
        <taxon>Magnoliopsida</taxon>
        <taxon>eudicotyledons</taxon>
        <taxon>Gunneridae</taxon>
        <taxon>Pentapetalae</taxon>
        <taxon>asterids</taxon>
        <taxon>lamiids</taxon>
        <taxon>Lamiales</taxon>
        <taxon>Gesneriaceae</taxon>
        <taxon>Didymocarpoideae</taxon>
        <taxon>Trichosporeae</taxon>
        <taxon>Loxocarpinae</taxon>
        <taxon>Dorcoceras</taxon>
    </lineage>
</organism>
<dbReference type="AlphaFoldDB" id="A0A2Z7D1U3"/>